<evidence type="ECO:0000313" key="5">
    <source>
        <dbReference type="Proteomes" id="UP000237752"/>
    </source>
</evidence>
<dbReference type="InterPro" id="IPR036250">
    <property type="entry name" value="AcylCo_DH-like_C"/>
</dbReference>
<dbReference type="GO" id="GO:0005737">
    <property type="term" value="C:cytoplasm"/>
    <property type="evidence" value="ECO:0007669"/>
    <property type="project" value="TreeGrafter"/>
</dbReference>
<dbReference type="SUPFAM" id="SSF47203">
    <property type="entry name" value="Acyl-CoA dehydrogenase C-terminal domain-like"/>
    <property type="match status" value="1"/>
</dbReference>
<name>A0A2T0YY50_9ACTN</name>
<evidence type="ECO:0000256" key="1">
    <source>
        <dbReference type="ARBA" id="ARBA00022630"/>
    </source>
</evidence>
<reference evidence="4 5" key="1">
    <citation type="submission" date="2018-03" db="EMBL/GenBank/DDBJ databases">
        <title>Genomic Encyclopedia of Archaeal and Bacterial Type Strains, Phase II (KMG-II): from individual species to whole genera.</title>
        <authorList>
            <person name="Goeker M."/>
        </authorList>
    </citation>
    <scope>NUCLEOTIDE SEQUENCE [LARGE SCALE GENOMIC DNA]</scope>
    <source>
        <strain evidence="4 5">DSM 100065</strain>
    </source>
</reference>
<dbReference type="Proteomes" id="UP000237752">
    <property type="component" value="Unassembled WGS sequence"/>
</dbReference>
<evidence type="ECO:0000256" key="2">
    <source>
        <dbReference type="ARBA" id="ARBA00023002"/>
    </source>
</evidence>
<keyword evidence="5" id="KW-1185">Reference proteome</keyword>
<dbReference type="AlphaFoldDB" id="A0A2T0YY50"/>
<comment type="caution">
    <text evidence="4">The sequence shown here is derived from an EMBL/GenBank/DDBJ whole genome shotgun (WGS) entry which is preliminary data.</text>
</comment>
<dbReference type="Pfam" id="PF00441">
    <property type="entry name" value="Acyl-CoA_dh_1"/>
    <property type="match status" value="1"/>
</dbReference>
<evidence type="ECO:0000259" key="3">
    <source>
        <dbReference type="Pfam" id="PF00441"/>
    </source>
</evidence>
<dbReference type="InterPro" id="IPR050741">
    <property type="entry name" value="Acyl-CoA_dehydrogenase"/>
</dbReference>
<organism evidence="4 5">
    <name type="scientific">Antricoccus suffuscus</name>
    <dbReference type="NCBI Taxonomy" id="1629062"/>
    <lineage>
        <taxon>Bacteria</taxon>
        <taxon>Bacillati</taxon>
        <taxon>Actinomycetota</taxon>
        <taxon>Actinomycetes</taxon>
        <taxon>Geodermatophilales</taxon>
        <taxon>Antricoccaceae</taxon>
        <taxon>Antricoccus</taxon>
    </lineage>
</organism>
<dbReference type="EMBL" id="PVUE01000036">
    <property type="protein sequence ID" value="PRZ29026.1"/>
    <property type="molecule type" value="Genomic_DNA"/>
</dbReference>
<sequence>AAKAMDVLGNKEARVWVSMVKAMVPEKACQIIDQAIQIHGATGISQWSPLSGLYTDVRHLRFADGPDEVHHMVVGRHELAQH</sequence>
<keyword evidence="1" id="KW-0285">Flavoprotein</keyword>
<evidence type="ECO:0000313" key="4">
    <source>
        <dbReference type="EMBL" id="PRZ29026.1"/>
    </source>
</evidence>
<feature type="domain" description="Acyl-CoA dehydrogenase/oxidase C-terminal" evidence="3">
    <location>
        <begin position="2"/>
        <end position="77"/>
    </location>
</feature>
<dbReference type="PANTHER" id="PTHR48083:SF13">
    <property type="entry name" value="ACYL-COA DEHYDROGENASE FAMILY MEMBER 11"/>
    <property type="match status" value="1"/>
</dbReference>
<dbReference type="GO" id="GO:0003995">
    <property type="term" value="F:acyl-CoA dehydrogenase activity"/>
    <property type="evidence" value="ECO:0007669"/>
    <property type="project" value="TreeGrafter"/>
</dbReference>
<gene>
    <name evidence="4" type="ORF">CLV47_13614</name>
</gene>
<protein>
    <submittedName>
        <fullName evidence="4">Acyl-CoA dehydrogenase-like protein</fullName>
    </submittedName>
</protein>
<accession>A0A2T0YY50</accession>
<feature type="non-terminal residue" evidence="4">
    <location>
        <position position="1"/>
    </location>
</feature>
<dbReference type="InterPro" id="IPR009075">
    <property type="entry name" value="AcylCo_DH/oxidase_C"/>
</dbReference>
<keyword evidence="2" id="KW-0560">Oxidoreductase</keyword>
<dbReference type="PANTHER" id="PTHR48083">
    <property type="entry name" value="MEDIUM-CHAIN SPECIFIC ACYL-COA DEHYDROGENASE, MITOCHONDRIAL-RELATED"/>
    <property type="match status" value="1"/>
</dbReference>
<dbReference type="Gene3D" id="1.20.140.10">
    <property type="entry name" value="Butyryl-CoA Dehydrogenase, subunit A, domain 3"/>
    <property type="match status" value="1"/>
</dbReference>
<dbReference type="RefSeq" id="WP_272946817.1">
    <property type="nucleotide sequence ID" value="NZ_PVUE01000036.1"/>
</dbReference>
<dbReference type="GO" id="GO:0033539">
    <property type="term" value="P:fatty acid beta-oxidation using acyl-CoA dehydrogenase"/>
    <property type="evidence" value="ECO:0007669"/>
    <property type="project" value="TreeGrafter"/>
</dbReference>
<proteinExistence type="predicted"/>